<dbReference type="Pfam" id="PF02714">
    <property type="entry name" value="RSN1_7TM"/>
    <property type="match status" value="1"/>
</dbReference>
<comment type="subcellular location">
    <subcellularLocation>
        <location evidence="1">Membrane</location>
        <topology evidence="1">Multi-pass membrane protein</topology>
    </subcellularLocation>
</comment>
<dbReference type="VEuPathDB" id="FungiDB:HMPREF1541_03985"/>
<keyword evidence="14" id="KW-1185">Reference proteome</keyword>
<accession>W2RZY9</accession>
<evidence type="ECO:0000256" key="3">
    <source>
        <dbReference type="ARBA" id="ARBA00022448"/>
    </source>
</evidence>
<proteinExistence type="inferred from homology"/>
<feature type="region of interest" description="Disordered" evidence="7">
    <location>
        <begin position="763"/>
        <end position="789"/>
    </location>
</feature>
<dbReference type="InterPro" id="IPR027815">
    <property type="entry name" value="CSC1/OSCA1-like_cyt"/>
</dbReference>
<dbReference type="OrthoDB" id="1076608at2759"/>
<dbReference type="Pfam" id="PF13967">
    <property type="entry name" value="RSN1_TM"/>
    <property type="match status" value="1"/>
</dbReference>
<evidence type="ECO:0000256" key="6">
    <source>
        <dbReference type="ARBA" id="ARBA00023136"/>
    </source>
</evidence>
<feature type="transmembrane region" description="Helical" evidence="8">
    <location>
        <begin position="36"/>
        <end position="57"/>
    </location>
</feature>
<evidence type="ECO:0000256" key="4">
    <source>
        <dbReference type="ARBA" id="ARBA00022692"/>
    </source>
</evidence>
<dbReference type="InterPro" id="IPR032880">
    <property type="entry name" value="CSC1/OSCA1-like_N"/>
</dbReference>
<organism evidence="13 14">
    <name type="scientific">Cyphellophora europaea (strain CBS 101466)</name>
    <name type="common">Phialophora europaea</name>
    <dbReference type="NCBI Taxonomy" id="1220924"/>
    <lineage>
        <taxon>Eukaryota</taxon>
        <taxon>Fungi</taxon>
        <taxon>Dikarya</taxon>
        <taxon>Ascomycota</taxon>
        <taxon>Pezizomycotina</taxon>
        <taxon>Eurotiomycetes</taxon>
        <taxon>Chaetothyriomycetidae</taxon>
        <taxon>Chaetothyriales</taxon>
        <taxon>Cyphellophoraceae</taxon>
        <taxon>Cyphellophora</taxon>
    </lineage>
</organism>
<evidence type="ECO:0000259" key="12">
    <source>
        <dbReference type="Pfam" id="PF14703"/>
    </source>
</evidence>
<feature type="domain" description="CSC1/OSCA1-like cytosolic" evidence="12">
    <location>
        <begin position="212"/>
        <end position="406"/>
    </location>
</feature>
<evidence type="ECO:0000256" key="1">
    <source>
        <dbReference type="ARBA" id="ARBA00004141"/>
    </source>
</evidence>
<evidence type="ECO:0000313" key="14">
    <source>
        <dbReference type="Proteomes" id="UP000030752"/>
    </source>
</evidence>
<feature type="transmembrane region" description="Helical" evidence="8">
    <location>
        <begin position="629"/>
        <end position="651"/>
    </location>
</feature>
<dbReference type="RefSeq" id="XP_008716555.1">
    <property type="nucleotide sequence ID" value="XM_008718333.1"/>
</dbReference>
<evidence type="ECO:0000256" key="2">
    <source>
        <dbReference type="ARBA" id="ARBA00007779"/>
    </source>
</evidence>
<name>W2RZY9_CYPE1</name>
<feature type="transmembrane region" description="Helical" evidence="8">
    <location>
        <begin position="512"/>
        <end position="538"/>
    </location>
</feature>
<comment type="similarity">
    <text evidence="2">Belongs to the CSC1 (TC 1.A.17) family.</text>
</comment>
<dbReference type="InterPro" id="IPR003864">
    <property type="entry name" value="CSC1/OSCA1-like_7TM"/>
</dbReference>
<feature type="transmembrane region" description="Helical" evidence="8">
    <location>
        <begin position="599"/>
        <end position="617"/>
    </location>
</feature>
<evidence type="ECO:0000256" key="5">
    <source>
        <dbReference type="ARBA" id="ARBA00022989"/>
    </source>
</evidence>
<feature type="domain" description="10TM putative phosphate transporter extracellular tail" evidence="10">
    <location>
        <begin position="796"/>
        <end position="889"/>
    </location>
</feature>
<dbReference type="GO" id="GO:0005227">
    <property type="term" value="F:calcium-activated cation channel activity"/>
    <property type="evidence" value="ECO:0007669"/>
    <property type="project" value="InterPro"/>
</dbReference>
<dbReference type="AlphaFoldDB" id="W2RZY9"/>
<dbReference type="Pfam" id="PF14703">
    <property type="entry name" value="PHM7_cyt"/>
    <property type="match status" value="1"/>
</dbReference>
<dbReference type="eggNOG" id="KOG1134">
    <property type="taxonomic scope" value="Eukaryota"/>
</dbReference>
<feature type="transmembrane region" description="Helical" evidence="8">
    <location>
        <begin position="113"/>
        <end position="135"/>
    </location>
</feature>
<feature type="transmembrane region" description="Helical" evidence="8">
    <location>
        <begin position="698"/>
        <end position="720"/>
    </location>
</feature>
<evidence type="ECO:0000259" key="11">
    <source>
        <dbReference type="Pfam" id="PF13967"/>
    </source>
</evidence>
<dbReference type="Proteomes" id="UP000030752">
    <property type="component" value="Unassembled WGS sequence"/>
</dbReference>
<feature type="transmembrane region" description="Helical" evidence="8">
    <location>
        <begin position="558"/>
        <end position="587"/>
    </location>
</feature>
<evidence type="ECO:0000259" key="10">
    <source>
        <dbReference type="Pfam" id="PF12621"/>
    </source>
</evidence>
<feature type="compositionally biased region" description="Low complexity" evidence="7">
    <location>
        <begin position="285"/>
        <end position="299"/>
    </location>
</feature>
<dbReference type="GeneID" id="19971324"/>
<keyword evidence="6 8" id="KW-0472">Membrane</keyword>
<protein>
    <recommendedName>
        <fullName evidence="15">CSC1/OSCA1-like 7TM region domain-containing protein</fullName>
    </recommendedName>
</protein>
<evidence type="ECO:0000256" key="7">
    <source>
        <dbReference type="SAM" id="MobiDB-lite"/>
    </source>
</evidence>
<feature type="transmembrane region" description="Helical" evidence="8">
    <location>
        <begin position="419"/>
        <end position="445"/>
    </location>
</feature>
<feature type="transmembrane region" description="Helical" evidence="8">
    <location>
        <begin position="168"/>
        <end position="187"/>
    </location>
</feature>
<feature type="domain" description="CSC1/OSCA1-like 7TM region" evidence="9">
    <location>
        <begin position="417"/>
        <end position="689"/>
    </location>
</feature>
<keyword evidence="4 8" id="KW-0812">Transmembrane</keyword>
<keyword evidence="5 8" id="KW-1133">Transmembrane helix</keyword>
<reference evidence="13 14" key="1">
    <citation type="submission" date="2013-03" db="EMBL/GenBank/DDBJ databases">
        <title>The Genome Sequence of Phialophora europaea CBS 101466.</title>
        <authorList>
            <consortium name="The Broad Institute Genomics Platform"/>
            <person name="Cuomo C."/>
            <person name="de Hoog S."/>
            <person name="Gorbushina A."/>
            <person name="Walker B."/>
            <person name="Young S.K."/>
            <person name="Zeng Q."/>
            <person name="Gargeya S."/>
            <person name="Fitzgerald M."/>
            <person name="Haas B."/>
            <person name="Abouelleil A."/>
            <person name="Allen A.W."/>
            <person name="Alvarado L."/>
            <person name="Arachchi H.M."/>
            <person name="Berlin A.M."/>
            <person name="Chapman S.B."/>
            <person name="Gainer-Dewar J."/>
            <person name="Goldberg J."/>
            <person name="Griggs A."/>
            <person name="Gujja S."/>
            <person name="Hansen M."/>
            <person name="Howarth C."/>
            <person name="Imamovic A."/>
            <person name="Ireland A."/>
            <person name="Larimer J."/>
            <person name="McCowan C."/>
            <person name="Murphy C."/>
            <person name="Pearson M."/>
            <person name="Poon T.W."/>
            <person name="Priest M."/>
            <person name="Roberts A."/>
            <person name="Saif S."/>
            <person name="Shea T."/>
            <person name="Sisk P."/>
            <person name="Sykes S."/>
            <person name="Wortman J."/>
            <person name="Nusbaum C."/>
            <person name="Birren B."/>
        </authorList>
    </citation>
    <scope>NUCLEOTIDE SEQUENCE [LARGE SCALE GENOMIC DNA]</scope>
    <source>
        <strain evidence="13 14">CBS 101466</strain>
    </source>
</reference>
<evidence type="ECO:0000313" key="13">
    <source>
        <dbReference type="EMBL" id="ETN42046.1"/>
    </source>
</evidence>
<evidence type="ECO:0000256" key="8">
    <source>
        <dbReference type="SAM" id="Phobius"/>
    </source>
</evidence>
<dbReference type="Pfam" id="PF12621">
    <property type="entry name" value="PHM7_ext"/>
    <property type="match status" value="1"/>
</dbReference>
<dbReference type="InterPro" id="IPR045122">
    <property type="entry name" value="Csc1-like"/>
</dbReference>
<dbReference type="PANTHER" id="PTHR13018">
    <property type="entry name" value="PROBABLE MEMBRANE PROTEIN DUF221-RELATED"/>
    <property type="match status" value="1"/>
</dbReference>
<dbReference type="GO" id="GO:0005886">
    <property type="term" value="C:plasma membrane"/>
    <property type="evidence" value="ECO:0007669"/>
    <property type="project" value="TreeGrafter"/>
</dbReference>
<dbReference type="EMBL" id="KB822719">
    <property type="protein sequence ID" value="ETN42046.1"/>
    <property type="molecule type" value="Genomic_DNA"/>
</dbReference>
<sequence length="897" mass="100065">MSALNVLHHSKRQAINANDDENVGAATEESPSLSGLVSTLVPAFVIFVAWMIAFLLLRRMFPRRYAPRTYIGSLREQERSPTPPNTLFGWIPFMQKIPDEFVLKHNSLDGYFLLRYIKISIVIVFVGCLLTWPVLFPVNATGGGGQQQLNVLNFSNISVEGQVPKLRYLAHVGITWIYMAFIFFMVTREYIFYISLRQAYLLSPLYANRISSRTVLFQAVPREYADEHKIRRMFGQELKNVWIASETKELEDMVKDRQKAATKLEGAETKLVKLATKARLKAAKKGGAQQAPTAPDAQDISGESGSVAARWVRPKDRPTHRLKPIIGKKVDTINWAREEIARLNPLIEKGQNVYRSGEADPRNAVFIEFHNQTQAQAAYQMVTHHQALHMAPRQIGMTPDEVIWSNLGMTWKTATIRNVVSIAAATALIIFWSFPVAVVGAISQIDNLIRIAPFLSFINSIPEVILGVVTSLLPSVMLAILVSLVPVFFRLMGKLAGKPTTPAVELRCHESFFWFQVVQVFLITTMSSAASSAVPTLLKNPGSIPNLLATSIPKASNFYVSYIILQGLALASGTLVQLSGLVLFYLLGRLLDSTPRKMYNRWYNLAGMGWGTVYPYQELLTVIAITYSPIAPLIMGFATIGLCIFYIAYRYNLLFVQTSDVDTKGLTYAKALNHTLVGCYLAVICLIGLTAIQFAAPALVLSIILLVVMILYHVSLNSAIQPLLYYLPRSLEAEEAALLANHDGMAMHDGAYGHNGLGHSINDVDGKGRDSEATNEKSVNGATNPGHGKASLWKKWLRPDIHCNYDAMRKLVPHDFADIHYTPEQERDAYQHPAVTDSVPLLWIPRDELGVSAQECVHTNKVTPMTDEGAYLNEKGKIVWNHASDERPPIYEEKIYY</sequence>
<dbReference type="InParanoid" id="W2RZY9"/>
<feature type="compositionally biased region" description="Basic and acidic residues" evidence="7">
    <location>
        <begin position="763"/>
        <end position="775"/>
    </location>
</feature>
<feature type="region of interest" description="Disordered" evidence="7">
    <location>
        <begin position="283"/>
        <end position="305"/>
    </location>
</feature>
<gene>
    <name evidence="13" type="ORF">HMPREF1541_03985</name>
</gene>
<feature type="transmembrane region" description="Helical" evidence="8">
    <location>
        <begin position="465"/>
        <end position="491"/>
    </location>
</feature>
<dbReference type="HOGENOM" id="CLU_002458_2_1_1"/>
<dbReference type="PANTHER" id="PTHR13018:SF26">
    <property type="entry name" value="DOMAIN PROTEIN, PUTATIVE (AFU_ORTHOLOGUE AFUA_5G10920)-RELATED"/>
    <property type="match status" value="1"/>
</dbReference>
<evidence type="ECO:0000259" key="9">
    <source>
        <dbReference type="Pfam" id="PF02714"/>
    </source>
</evidence>
<dbReference type="InterPro" id="IPR022257">
    <property type="entry name" value="PHM7_ext"/>
</dbReference>
<dbReference type="FunCoup" id="W2RZY9">
    <property type="interactions" value="156"/>
</dbReference>
<evidence type="ECO:0008006" key="15">
    <source>
        <dbReference type="Google" id="ProtNLM"/>
    </source>
</evidence>
<feature type="domain" description="CSC1/OSCA1-like N-terminal transmembrane" evidence="11">
    <location>
        <begin position="36"/>
        <end position="189"/>
    </location>
</feature>
<feature type="transmembrane region" description="Helical" evidence="8">
    <location>
        <begin position="671"/>
        <end position="692"/>
    </location>
</feature>
<keyword evidence="3" id="KW-0813">Transport</keyword>